<keyword evidence="4" id="KW-1185">Reference proteome</keyword>
<dbReference type="InterPro" id="IPR003137">
    <property type="entry name" value="PA_domain"/>
</dbReference>
<dbReference type="Gene3D" id="3.50.30.30">
    <property type="match status" value="1"/>
</dbReference>
<dbReference type="RefSeq" id="WP_208257793.1">
    <property type="nucleotide sequence ID" value="NZ_JAGEOJ010000009.1"/>
</dbReference>
<keyword evidence="1" id="KW-0732">Signal</keyword>
<proteinExistence type="predicted"/>
<sequence length="801" mass="86356">MRRTPLPHIAATAALTLVVTALAATPGHAAAPATATWDSPTPTTVTLPTGDKVTVASGADGTQVSEVQAAPRKNGAPPAFLTTGRAGNLYVVPEDSLAGLTDMEAFNVTRLARGEKAPRSARTATEDPGAGAVDLHVKAIDRFGRPARGIVRVFDVQNGTLDAGRMLPGDPAKPCGDRTSSCVSVPPGTYSVMGFVYTMPLSQDGTADGTPLNRSIVGDPEVTITKDTEIVLDARKAKEVTVSTPDHETKANTGGLSHIKWYRAPAHGTGVWQGFLVGGHQMEERAYMQPTRPVRTGSFEAYTRWRLEAPAITLRARGHGNVRLDAGYYSPEFFSDVSAEFPRFDGKASLSLVDAGDGSAQGLAGRDLRGKLALIRRSDQIPVAQQANAAAAAGARIVAVYNDTPGLYTDAEYGTRLNVPTVHLPHEQGVGLLKLLAKGRVTIDARGVTASPYLYDLIFPEKGRIPSDLHYTVRDRRLAQIQAGYHGQPGVDLTAQTMRFHLRPWEDVALATMHPLIGAPRARTEYVTPDPDTRWDSAMIAPESPYNHQWPRPDTPRMVLDAPHTDVRPGGRTEMDWLKAPVAPGLNPKSPTYREGDVIALRTKGFTDAAGNSADAYTSMFANGLSTDFRVYRDDQLIAQTRYLPRGQVAVPAEDAAFRIEQDVDNSAAWAKLSTRTKAVWTFRSARPAEDRRAVLPLPLIGVDAPLDLQNRLRGRTVTLTAGHQQGSPQIPSRTMTLAVSYDDGATWRDVQVRKGHGDSYTARLDPPKGAEAVSLRAHVEDTQGNTFSEEIIRALATARA</sequence>
<protein>
    <recommendedName>
        <fullName evidence="2">PA domain-containing protein</fullName>
    </recommendedName>
</protein>
<feature type="domain" description="PA" evidence="2">
    <location>
        <begin position="351"/>
        <end position="429"/>
    </location>
</feature>
<comment type="caution">
    <text evidence="3">The sequence shown here is derived from an EMBL/GenBank/DDBJ whole genome shotgun (WGS) entry which is preliminary data.</text>
</comment>
<name>A0A939PBS1_9ACTN</name>
<evidence type="ECO:0000256" key="1">
    <source>
        <dbReference type="SAM" id="SignalP"/>
    </source>
</evidence>
<dbReference type="Pfam" id="PF02225">
    <property type="entry name" value="PA"/>
    <property type="match status" value="1"/>
</dbReference>
<evidence type="ECO:0000259" key="2">
    <source>
        <dbReference type="Pfam" id="PF02225"/>
    </source>
</evidence>
<dbReference type="SUPFAM" id="SSF52025">
    <property type="entry name" value="PA domain"/>
    <property type="match status" value="1"/>
</dbReference>
<evidence type="ECO:0000313" key="3">
    <source>
        <dbReference type="EMBL" id="MBO2449907.1"/>
    </source>
</evidence>
<evidence type="ECO:0000313" key="4">
    <source>
        <dbReference type="Proteomes" id="UP000669179"/>
    </source>
</evidence>
<feature type="signal peptide" evidence="1">
    <location>
        <begin position="1"/>
        <end position="23"/>
    </location>
</feature>
<dbReference type="InterPro" id="IPR046450">
    <property type="entry name" value="PA_dom_sf"/>
</dbReference>
<reference evidence="3" key="1">
    <citation type="submission" date="2021-03" db="EMBL/GenBank/DDBJ databases">
        <authorList>
            <person name="Kanchanasin P."/>
            <person name="Saeng-In P."/>
            <person name="Phongsopitanun W."/>
            <person name="Yuki M."/>
            <person name="Kudo T."/>
            <person name="Ohkuma M."/>
            <person name="Tanasupawat S."/>
        </authorList>
    </citation>
    <scope>NUCLEOTIDE SEQUENCE</scope>
    <source>
        <strain evidence="3">GKU 128</strain>
    </source>
</reference>
<dbReference type="Proteomes" id="UP000669179">
    <property type="component" value="Unassembled WGS sequence"/>
</dbReference>
<accession>A0A939PBS1</accession>
<dbReference type="EMBL" id="JAGEOJ010000009">
    <property type="protein sequence ID" value="MBO2449907.1"/>
    <property type="molecule type" value="Genomic_DNA"/>
</dbReference>
<dbReference type="AlphaFoldDB" id="A0A939PBS1"/>
<organism evidence="3 4">
    <name type="scientific">Actinomadura barringtoniae</name>
    <dbReference type="NCBI Taxonomy" id="1427535"/>
    <lineage>
        <taxon>Bacteria</taxon>
        <taxon>Bacillati</taxon>
        <taxon>Actinomycetota</taxon>
        <taxon>Actinomycetes</taxon>
        <taxon>Streptosporangiales</taxon>
        <taxon>Thermomonosporaceae</taxon>
        <taxon>Actinomadura</taxon>
    </lineage>
</organism>
<gene>
    <name evidence="3" type="ORF">J4573_22585</name>
</gene>
<feature type="chain" id="PRO_5037715167" description="PA domain-containing protein" evidence="1">
    <location>
        <begin position="24"/>
        <end position="801"/>
    </location>
</feature>